<evidence type="ECO:0000313" key="2">
    <source>
        <dbReference type="EMBL" id="RNA40928.1"/>
    </source>
</evidence>
<sequence length="142" mass="17429">MKNFFHYALLVIHYSNINFITLYLRIKTRTIIGKYDQNFLLKYPKETLNNDQYLKLPCAFAKKPRFFERVKLQSFLNLTYKITIEIVLFFSNIVPLEKYEKFRLLLEFKIFKILERQIKNCQKLRNFDEEFNQIKFLFACEN</sequence>
<evidence type="ECO:0008006" key="4">
    <source>
        <dbReference type="Google" id="ProtNLM"/>
    </source>
</evidence>
<dbReference type="AlphaFoldDB" id="A0A3M7SZB3"/>
<evidence type="ECO:0000256" key="1">
    <source>
        <dbReference type="SAM" id="Phobius"/>
    </source>
</evidence>
<organism evidence="2 3">
    <name type="scientific">Brachionus plicatilis</name>
    <name type="common">Marine rotifer</name>
    <name type="synonym">Brachionus muelleri</name>
    <dbReference type="NCBI Taxonomy" id="10195"/>
    <lineage>
        <taxon>Eukaryota</taxon>
        <taxon>Metazoa</taxon>
        <taxon>Spiralia</taxon>
        <taxon>Gnathifera</taxon>
        <taxon>Rotifera</taxon>
        <taxon>Eurotatoria</taxon>
        <taxon>Monogononta</taxon>
        <taxon>Pseudotrocha</taxon>
        <taxon>Ploima</taxon>
        <taxon>Brachionidae</taxon>
        <taxon>Brachionus</taxon>
    </lineage>
</organism>
<proteinExistence type="predicted"/>
<reference evidence="2 3" key="1">
    <citation type="journal article" date="2018" name="Sci. Rep.">
        <title>Genomic signatures of local adaptation to the degree of environmental predictability in rotifers.</title>
        <authorList>
            <person name="Franch-Gras L."/>
            <person name="Hahn C."/>
            <person name="Garcia-Roger E.M."/>
            <person name="Carmona M.J."/>
            <person name="Serra M."/>
            <person name="Gomez A."/>
        </authorList>
    </citation>
    <scope>NUCLEOTIDE SEQUENCE [LARGE SCALE GENOMIC DNA]</scope>
    <source>
        <strain evidence="2">HYR1</strain>
    </source>
</reference>
<comment type="caution">
    <text evidence="2">The sequence shown here is derived from an EMBL/GenBank/DDBJ whole genome shotgun (WGS) entry which is preliminary data.</text>
</comment>
<keyword evidence="1" id="KW-1133">Transmembrane helix</keyword>
<keyword evidence="1" id="KW-0472">Membrane</keyword>
<feature type="transmembrane region" description="Helical" evidence="1">
    <location>
        <begin position="6"/>
        <end position="24"/>
    </location>
</feature>
<evidence type="ECO:0000313" key="3">
    <source>
        <dbReference type="Proteomes" id="UP000276133"/>
    </source>
</evidence>
<name>A0A3M7SZB3_BRAPC</name>
<keyword evidence="3" id="KW-1185">Reference proteome</keyword>
<protein>
    <recommendedName>
        <fullName evidence="4">Transmembrane protein</fullName>
    </recommendedName>
</protein>
<keyword evidence="1" id="KW-0812">Transmembrane</keyword>
<dbReference type="Proteomes" id="UP000276133">
    <property type="component" value="Unassembled WGS sequence"/>
</dbReference>
<gene>
    <name evidence="2" type="ORF">BpHYR1_045815</name>
</gene>
<accession>A0A3M7SZB3</accession>
<dbReference type="EMBL" id="REGN01000569">
    <property type="protein sequence ID" value="RNA40928.1"/>
    <property type="molecule type" value="Genomic_DNA"/>
</dbReference>